<name>A0ABV2TKM2_9RHOO</name>
<proteinExistence type="predicted"/>
<dbReference type="Proteomes" id="UP001549691">
    <property type="component" value="Unassembled WGS sequence"/>
</dbReference>
<accession>A0ABV2TKM2</accession>
<comment type="caution">
    <text evidence="1">The sequence shown here is derived from an EMBL/GenBank/DDBJ whole genome shotgun (WGS) entry which is preliminary data.</text>
</comment>
<reference evidence="1 2" key="1">
    <citation type="submission" date="2024-07" db="EMBL/GenBank/DDBJ databases">
        <title>Uliginosibacterium flavum JJ3220;KACC:17644.</title>
        <authorList>
            <person name="Kim M.K."/>
        </authorList>
    </citation>
    <scope>NUCLEOTIDE SEQUENCE [LARGE SCALE GENOMIC DNA]</scope>
    <source>
        <strain evidence="1 2">KACC:17644</strain>
    </source>
</reference>
<sequence>MKDTAAPRVLGDVERHFVGVSHYLIFQKCSKFDGRNRIDTVGDLSLSIDSGGSGYFGDIMLQGHNNASGVSYDIYWDNLAAVPAGRASAAC</sequence>
<keyword evidence="2" id="KW-1185">Reference proteome</keyword>
<protein>
    <submittedName>
        <fullName evidence="1">Uncharacterized protein</fullName>
    </submittedName>
</protein>
<organism evidence="1 2">
    <name type="scientific">Uliginosibacterium flavum</name>
    <dbReference type="NCBI Taxonomy" id="1396831"/>
    <lineage>
        <taxon>Bacteria</taxon>
        <taxon>Pseudomonadati</taxon>
        <taxon>Pseudomonadota</taxon>
        <taxon>Betaproteobacteria</taxon>
        <taxon>Rhodocyclales</taxon>
        <taxon>Zoogloeaceae</taxon>
        <taxon>Uliginosibacterium</taxon>
    </lineage>
</organism>
<dbReference type="RefSeq" id="WP_354600943.1">
    <property type="nucleotide sequence ID" value="NZ_JBEWZI010000009.1"/>
</dbReference>
<dbReference type="EMBL" id="JBEWZI010000009">
    <property type="protein sequence ID" value="MET7014481.1"/>
    <property type="molecule type" value="Genomic_DNA"/>
</dbReference>
<evidence type="ECO:0000313" key="1">
    <source>
        <dbReference type="EMBL" id="MET7014481.1"/>
    </source>
</evidence>
<evidence type="ECO:0000313" key="2">
    <source>
        <dbReference type="Proteomes" id="UP001549691"/>
    </source>
</evidence>
<gene>
    <name evidence="1" type="ORF">ABXR19_09795</name>
</gene>